<reference evidence="1 2" key="1">
    <citation type="journal article" date="2020" name="BMC Genomics">
        <title>Correction to: Identification and distribution of gene clusters required for synthesis of sphingolipid metabolism inhibitors in diverse species of the filamentous fungus Fusarium.</title>
        <authorList>
            <person name="Kim H.S."/>
            <person name="Lohmar J.M."/>
            <person name="Busman M."/>
            <person name="Brown D.W."/>
            <person name="Naumann T.A."/>
            <person name="Divon H.H."/>
            <person name="Lysoe E."/>
            <person name="Uhlig S."/>
            <person name="Proctor R.H."/>
        </authorList>
    </citation>
    <scope>NUCLEOTIDE SEQUENCE [LARGE SCALE GENOMIC DNA]</scope>
    <source>
        <strain evidence="1 2">NRRL 25214</strain>
    </source>
</reference>
<evidence type="ECO:0008006" key="3">
    <source>
        <dbReference type="Google" id="ProtNLM"/>
    </source>
</evidence>
<dbReference type="AlphaFoldDB" id="A0A8H5DQJ2"/>
<name>A0A8H5DQJ2_9HYPO</name>
<accession>A0A8H5DQJ2</accession>
<evidence type="ECO:0000313" key="2">
    <source>
        <dbReference type="Proteomes" id="UP000573603"/>
    </source>
</evidence>
<comment type="caution">
    <text evidence="1">The sequence shown here is derived from an EMBL/GenBank/DDBJ whole genome shotgun (WGS) entry which is preliminary data.</text>
</comment>
<proteinExistence type="predicted"/>
<sequence length="814" mass="91466">MGDPFSIATGVAGLVSLGITVCDGLHTYFSAIKDRKDDLAIVTQNVALFNFHIFAVQSSASKLGHRHSPAIDGLQLSLINCEMQLKCLESLLNDLRPTEDPSLAKETWRNRKLVTRYPFDRKKLIQLEEYLSRANTTLSSFIQALNLDINIRNSNELEALITSLESLDINTQTTLRTITTRLNVISPKFEPSTLQHVPSRVGDIAGSSSNSIALHQNTEGVAETKTYFPGTERYSQDLTNAHFKPRYMQNAELERRLCKKLADMDCTCGASSRKPSNRPASYTTFGSHPRWNGRDHQADSLIKELRAIYGSGKASPFDVDPYGNNVIHMCLRSYVYYFGSREPLESNGMAVDDMFKILSYLADIDVGFSELFFAIITKDHRKLEAILAEEDSALDISQTDLFERNIIHLSSNWPDGLRLLLQRPDVRPLMDMNLASQLDLRPLDYALFYSKIYCNAPDQWTECFDCSCYAAVQILLEADCNVTVGYRRAETLASCSLKARELFFEHLKDRRQRLQSIALRILPEKILSQYGVATSPLPDKTAVLLWSELQEAQDQQDHQVWLSDSLNPCDNGLSIIPESFFEFHHHLQVAELALDYGFAPRDEQGVPTLLSGRCFFSHVEDHIELVVKYIDRLKISECSSEYSYMAKCAIHIFTMMSLGDPYAYSDCSDDSGDEGEWREILSEDRELIDQLETLDEEFGEVFDRQNVSIAEFLSNYWLTRMEEVVADLKKPLDNNKAKNSVVTKTSIITPLDVSTIPITEVETVTVTGVNAVSVTDSVTSTVTVTHATIETVLSTIEVTIPTVTATGAVTTIWG</sequence>
<dbReference type="EMBL" id="JABEVY010000457">
    <property type="protein sequence ID" value="KAF5232113.1"/>
    <property type="molecule type" value="Genomic_DNA"/>
</dbReference>
<gene>
    <name evidence="1" type="ORF">FANTH_13109</name>
</gene>
<evidence type="ECO:0000313" key="1">
    <source>
        <dbReference type="EMBL" id="KAF5232113.1"/>
    </source>
</evidence>
<keyword evidence="2" id="KW-1185">Reference proteome</keyword>
<protein>
    <recommendedName>
        <fullName evidence="3">Fungal N-terminal domain-containing protein</fullName>
    </recommendedName>
</protein>
<dbReference type="Proteomes" id="UP000573603">
    <property type="component" value="Unassembled WGS sequence"/>
</dbReference>
<organism evidence="1 2">
    <name type="scientific">Fusarium anthophilum</name>
    <dbReference type="NCBI Taxonomy" id="48485"/>
    <lineage>
        <taxon>Eukaryota</taxon>
        <taxon>Fungi</taxon>
        <taxon>Dikarya</taxon>
        <taxon>Ascomycota</taxon>
        <taxon>Pezizomycotina</taxon>
        <taxon>Sordariomycetes</taxon>
        <taxon>Hypocreomycetidae</taxon>
        <taxon>Hypocreales</taxon>
        <taxon>Nectriaceae</taxon>
        <taxon>Fusarium</taxon>
        <taxon>Fusarium fujikuroi species complex</taxon>
    </lineage>
</organism>